<dbReference type="SUPFAM" id="SSF52047">
    <property type="entry name" value="RNI-like"/>
    <property type="match status" value="1"/>
</dbReference>
<reference evidence="1" key="1">
    <citation type="submission" date="2013-11" db="EMBL/GenBank/DDBJ databases">
        <title>Genome sequence of the fusiform rust pathogen reveals effectors for host alternation and coevolution with pine.</title>
        <authorList>
            <consortium name="DOE Joint Genome Institute"/>
            <person name="Smith K."/>
            <person name="Pendleton A."/>
            <person name="Kubisiak T."/>
            <person name="Anderson C."/>
            <person name="Salamov A."/>
            <person name="Aerts A."/>
            <person name="Riley R."/>
            <person name="Clum A."/>
            <person name="Lindquist E."/>
            <person name="Ence D."/>
            <person name="Campbell M."/>
            <person name="Kronenberg Z."/>
            <person name="Feau N."/>
            <person name="Dhillon B."/>
            <person name="Hamelin R."/>
            <person name="Burleigh J."/>
            <person name="Smith J."/>
            <person name="Yandell M."/>
            <person name="Nelson C."/>
            <person name="Grigoriev I."/>
            <person name="Davis J."/>
        </authorList>
    </citation>
    <scope>NUCLEOTIDE SEQUENCE</scope>
    <source>
        <strain evidence="1">G11</strain>
    </source>
</reference>
<gene>
    <name evidence="1" type="ORF">CROQUDRAFT_658761</name>
</gene>
<evidence type="ECO:0000313" key="1">
    <source>
        <dbReference type="EMBL" id="KAG0145324.1"/>
    </source>
</evidence>
<comment type="caution">
    <text evidence="1">The sequence shown here is derived from an EMBL/GenBank/DDBJ whole genome shotgun (WGS) entry which is preliminary data.</text>
</comment>
<dbReference type="Gene3D" id="3.80.10.10">
    <property type="entry name" value="Ribonuclease Inhibitor"/>
    <property type="match status" value="1"/>
</dbReference>
<sequence>MTRRNLTLGWGSAPVLCNLPIELKFMIVQAAFEADAIEAKRGENWEEPLKHSLIVCNGRCSPGTRLSTLRQLNKCFRAVTDHFVWKTIDVSTIQNVGLDLNWTRNLHQLRGFRSTERILWTSTDSQRALRQVLFMQDVLVTSPLSARPRIRALEIGAWSGCRRVSETVSRILIDGLPTLSGSLVILRLNLEALNYTAITVTKILRPLHLLEKLQLVGVLGQNESEARYEVEMLGKRLGRLSRLKVIELTNCPSINSWWDNERWTGPIQSLKLCNCSGLSSEMLAVTLRQLGTRLEHLELFNCITPDNGKCLGQIQMPYLRSMQLAVSPLPRNLMDALVIGAPQLSRLTLISNYTTPVEILDYLRSWPRLNQLKCKLKGGEGSLDLIIHCFHRQIDLEESFY</sequence>
<dbReference type="AlphaFoldDB" id="A0A9P6NJJ9"/>
<dbReference type="InterPro" id="IPR032675">
    <property type="entry name" value="LRR_dom_sf"/>
</dbReference>
<keyword evidence="2" id="KW-1185">Reference proteome</keyword>
<evidence type="ECO:0000313" key="2">
    <source>
        <dbReference type="Proteomes" id="UP000886653"/>
    </source>
</evidence>
<organism evidence="1 2">
    <name type="scientific">Cronartium quercuum f. sp. fusiforme G11</name>
    <dbReference type="NCBI Taxonomy" id="708437"/>
    <lineage>
        <taxon>Eukaryota</taxon>
        <taxon>Fungi</taxon>
        <taxon>Dikarya</taxon>
        <taxon>Basidiomycota</taxon>
        <taxon>Pucciniomycotina</taxon>
        <taxon>Pucciniomycetes</taxon>
        <taxon>Pucciniales</taxon>
        <taxon>Coleosporiaceae</taxon>
        <taxon>Cronartium</taxon>
    </lineage>
</organism>
<protein>
    <recommendedName>
        <fullName evidence="3">F-box domain-containing protein</fullName>
    </recommendedName>
</protein>
<dbReference type="Proteomes" id="UP000886653">
    <property type="component" value="Unassembled WGS sequence"/>
</dbReference>
<name>A0A9P6NJJ9_9BASI</name>
<accession>A0A9P6NJJ9</accession>
<proteinExistence type="predicted"/>
<evidence type="ECO:0008006" key="3">
    <source>
        <dbReference type="Google" id="ProtNLM"/>
    </source>
</evidence>
<dbReference type="EMBL" id="MU167278">
    <property type="protein sequence ID" value="KAG0145324.1"/>
    <property type="molecule type" value="Genomic_DNA"/>
</dbReference>